<proteinExistence type="predicted"/>
<keyword evidence="3" id="KW-0238">DNA-binding</keyword>
<comment type="subcellular location">
    <subcellularLocation>
        <location evidence="1">Nucleus</location>
    </subcellularLocation>
</comment>
<dbReference type="InterPro" id="IPR036093">
    <property type="entry name" value="NAC_dom_sf"/>
</dbReference>
<reference evidence="9 10" key="1">
    <citation type="journal article" date="2023" name="BMC Biotechnol.">
        <title>Vitis rotundifolia cv Carlos genome sequencing.</title>
        <authorList>
            <person name="Huff M."/>
            <person name="Hulse-Kemp A."/>
            <person name="Scheffler B."/>
            <person name="Youngblood R."/>
            <person name="Simpson S."/>
            <person name="Babiker E."/>
            <person name="Staton M."/>
        </authorList>
    </citation>
    <scope>NUCLEOTIDE SEQUENCE [LARGE SCALE GENOMIC DNA]</scope>
    <source>
        <tissue evidence="9">Leaf</tissue>
    </source>
</reference>
<dbReference type="Gene3D" id="2.170.150.80">
    <property type="entry name" value="NAC domain"/>
    <property type="match status" value="1"/>
</dbReference>
<keyword evidence="6" id="KW-0175">Coiled coil</keyword>
<sequence>MASGSPAISPAALAPGFRFHPSDEELVQYYLKRKVCGKAIAFDAIAEVDIYKKEPWNLGGESKLKSRDMEWYFFSALDRKYGNGGRVNRATSHGYWKATGNDRSVLHGSRIVGMKKTLVFHSGRAPGGQRTNWIMHEYRLADDELVKALRLVLVLVGKDSYVVCRVFLKSEIGPPHKDRYAPFIEEEWDDDKTGSSQGGKSGDEAIVDSKACIEESDLEQDTQSTTLRQSELLKNSGSVLSLSSSETLEDCHLTCTVNKESTTLVPNKRSRHDDLNPQHSNASESSLMTIQECTITKKSSPPSIFGFPLVELNGKKECQIKKELPTAPSGTFVELNGKKESQIKKEISTAPHSATVVELNGLKESEIKNEVSRTPPATFDVSDGNATLSPSYLKYITYLEDKVRELSAERERLKADMMQAQSILNAYKSRIDITLNNGNED</sequence>
<accession>A0AA39DJU6</accession>
<dbReference type="InterPro" id="IPR003441">
    <property type="entry name" value="NAC-dom"/>
</dbReference>
<dbReference type="EMBL" id="JARBHA010000013">
    <property type="protein sequence ID" value="KAJ9684727.1"/>
    <property type="molecule type" value="Genomic_DNA"/>
</dbReference>
<dbReference type="SUPFAM" id="SSF101941">
    <property type="entry name" value="NAC domain"/>
    <property type="match status" value="1"/>
</dbReference>
<gene>
    <name evidence="9" type="ORF">PVL29_016947</name>
</gene>
<keyword evidence="2" id="KW-0805">Transcription regulation</keyword>
<dbReference type="GO" id="GO:0006355">
    <property type="term" value="P:regulation of DNA-templated transcription"/>
    <property type="evidence" value="ECO:0007669"/>
    <property type="project" value="InterPro"/>
</dbReference>
<feature type="region of interest" description="Disordered" evidence="7">
    <location>
        <begin position="264"/>
        <end position="283"/>
    </location>
</feature>
<dbReference type="PANTHER" id="PTHR31744">
    <property type="entry name" value="PROTEIN CUP-SHAPED COTYLEDON 2-RELATED"/>
    <property type="match status" value="1"/>
</dbReference>
<evidence type="ECO:0000256" key="4">
    <source>
        <dbReference type="ARBA" id="ARBA00023163"/>
    </source>
</evidence>
<evidence type="ECO:0000256" key="6">
    <source>
        <dbReference type="SAM" id="Coils"/>
    </source>
</evidence>
<feature type="coiled-coil region" evidence="6">
    <location>
        <begin position="396"/>
        <end position="430"/>
    </location>
</feature>
<dbReference type="FunFam" id="2.170.150.80:FF:000002">
    <property type="entry name" value="Nac domain-containing protein 86"/>
    <property type="match status" value="1"/>
</dbReference>
<keyword evidence="10" id="KW-1185">Reference proteome</keyword>
<dbReference type="PANTHER" id="PTHR31744:SF210">
    <property type="entry name" value="NAC DOMAIN-CONTAINING PROTEIN 86-LIKE"/>
    <property type="match status" value="1"/>
</dbReference>
<evidence type="ECO:0000256" key="7">
    <source>
        <dbReference type="SAM" id="MobiDB-lite"/>
    </source>
</evidence>
<organism evidence="9 10">
    <name type="scientific">Vitis rotundifolia</name>
    <name type="common">Muscadine grape</name>
    <dbReference type="NCBI Taxonomy" id="103349"/>
    <lineage>
        <taxon>Eukaryota</taxon>
        <taxon>Viridiplantae</taxon>
        <taxon>Streptophyta</taxon>
        <taxon>Embryophyta</taxon>
        <taxon>Tracheophyta</taxon>
        <taxon>Spermatophyta</taxon>
        <taxon>Magnoliopsida</taxon>
        <taxon>eudicotyledons</taxon>
        <taxon>Gunneridae</taxon>
        <taxon>Pentapetalae</taxon>
        <taxon>rosids</taxon>
        <taxon>Vitales</taxon>
        <taxon>Vitaceae</taxon>
        <taxon>Viteae</taxon>
        <taxon>Vitis</taxon>
    </lineage>
</organism>
<name>A0AA39DJU6_VITRO</name>
<dbReference type="GO" id="GO:0005634">
    <property type="term" value="C:nucleus"/>
    <property type="evidence" value="ECO:0007669"/>
    <property type="project" value="UniProtKB-SubCell"/>
</dbReference>
<feature type="domain" description="NAC" evidence="8">
    <location>
        <begin position="13"/>
        <end position="169"/>
    </location>
</feature>
<evidence type="ECO:0000256" key="5">
    <source>
        <dbReference type="ARBA" id="ARBA00023242"/>
    </source>
</evidence>
<protein>
    <recommendedName>
        <fullName evidence="8">NAC domain-containing protein</fullName>
    </recommendedName>
</protein>
<dbReference type="AlphaFoldDB" id="A0AA39DJU6"/>
<keyword evidence="4" id="KW-0804">Transcription</keyword>
<evidence type="ECO:0000313" key="9">
    <source>
        <dbReference type="EMBL" id="KAJ9684727.1"/>
    </source>
</evidence>
<comment type="caution">
    <text evidence="9">The sequence shown here is derived from an EMBL/GenBank/DDBJ whole genome shotgun (WGS) entry which is preliminary data.</text>
</comment>
<dbReference type="PROSITE" id="PS51005">
    <property type="entry name" value="NAC"/>
    <property type="match status" value="1"/>
</dbReference>
<evidence type="ECO:0000313" key="10">
    <source>
        <dbReference type="Proteomes" id="UP001168098"/>
    </source>
</evidence>
<dbReference type="GO" id="GO:0003677">
    <property type="term" value="F:DNA binding"/>
    <property type="evidence" value="ECO:0007669"/>
    <property type="project" value="UniProtKB-KW"/>
</dbReference>
<evidence type="ECO:0000256" key="2">
    <source>
        <dbReference type="ARBA" id="ARBA00023015"/>
    </source>
</evidence>
<dbReference type="Proteomes" id="UP001168098">
    <property type="component" value="Unassembled WGS sequence"/>
</dbReference>
<evidence type="ECO:0000256" key="3">
    <source>
        <dbReference type="ARBA" id="ARBA00023125"/>
    </source>
</evidence>
<keyword evidence="5" id="KW-0539">Nucleus</keyword>
<dbReference type="Pfam" id="PF02365">
    <property type="entry name" value="NAM"/>
    <property type="match status" value="1"/>
</dbReference>
<evidence type="ECO:0000259" key="8">
    <source>
        <dbReference type="PROSITE" id="PS51005"/>
    </source>
</evidence>
<evidence type="ECO:0000256" key="1">
    <source>
        <dbReference type="ARBA" id="ARBA00004123"/>
    </source>
</evidence>